<dbReference type="SMART" id="SM00344">
    <property type="entry name" value="HTH_ASNC"/>
    <property type="match status" value="1"/>
</dbReference>
<dbReference type="STRING" id="1194083.BN12_230022"/>
<reference evidence="7 8" key="1">
    <citation type="journal article" date="2013" name="ISME J.">
        <title>A metabolic model for members of the genus Tetrasphaera involved in enhanced biological phosphorus removal.</title>
        <authorList>
            <person name="Kristiansen R."/>
            <person name="Nguyen H.T.T."/>
            <person name="Saunders A.M."/>
            <person name="Nielsen J.L."/>
            <person name="Wimmer R."/>
            <person name="Le V.Q."/>
            <person name="McIlroy S.J."/>
            <person name="Petrovski S."/>
            <person name="Seviour R.J."/>
            <person name="Calteau A."/>
            <person name="Nielsen K.L."/>
            <person name="Nielsen P.H."/>
        </authorList>
    </citation>
    <scope>NUCLEOTIDE SEQUENCE [LARGE SCALE GENOMIC DNA]</scope>
    <source>
        <strain evidence="7 8">T1-X7</strain>
    </source>
</reference>
<evidence type="ECO:0000256" key="4">
    <source>
        <dbReference type="SAM" id="MobiDB-lite"/>
    </source>
</evidence>
<feature type="domain" description="HTH asnC-type" evidence="6">
    <location>
        <begin position="7"/>
        <end position="47"/>
    </location>
</feature>
<evidence type="ECO:0000256" key="2">
    <source>
        <dbReference type="ARBA" id="ARBA00023125"/>
    </source>
</evidence>
<dbReference type="InterPro" id="IPR000485">
    <property type="entry name" value="AsnC-type_HTH_dom"/>
</dbReference>
<dbReference type="RefSeq" id="WP_048550507.1">
    <property type="nucleotide sequence ID" value="NZ_HF570958.1"/>
</dbReference>
<feature type="region of interest" description="Disordered" evidence="4">
    <location>
        <begin position="333"/>
        <end position="358"/>
    </location>
</feature>
<protein>
    <submittedName>
        <fullName evidence="7">Transcriptional regulator, AsnC family</fullName>
    </submittedName>
</protein>
<evidence type="ECO:0000313" key="8">
    <source>
        <dbReference type="Proteomes" id="UP000035721"/>
    </source>
</evidence>
<dbReference type="EMBL" id="CAJB01000146">
    <property type="protein sequence ID" value="CCH77845.1"/>
    <property type="molecule type" value="Genomic_DNA"/>
</dbReference>
<accession>A0A077M0V8</accession>
<dbReference type="Gene3D" id="3.30.70.920">
    <property type="match status" value="2"/>
</dbReference>
<organism evidence="7 8">
    <name type="scientific">Nostocoides japonicum T1-X7</name>
    <dbReference type="NCBI Taxonomy" id="1194083"/>
    <lineage>
        <taxon>Bacteria</taxon>
        <taxon>Bacillati</taxon>
        <taxon>Actinomycetota</taxon>
        <taxon>Actinomycetes</taxon>
        <taxon>Micrococcales</taxon>
        <taxon>Intrasporangiaceae</taxon>
        <taxon>Nostocoides</taxon>
    </lineage>
</organism>
<dbReference type="Proteomes" id="UP000035721">
    <property type="component" value="Unassembled WGS sequence"/>
</dbReference>
<feature type="domain" description="Transcription regulator AsnC/Lrp ligand binding" evidence="5">
    <location>
        <begin position="72"/>
        <end position="142"/>
    </location>
</feature>
<evidence type="ECO:0000259" key="5">
    <source>
        <dbReference type="Pfam" id="PF01037"/>
    </source>
</evidence>
<dbReference type="OrthoDB" id="4050641at2"/>
<feature type="domain" description="HTH asnC-type" evidence="6">
    <location>
        <begin position="181"/>
        <end position="219"/>
    </location>
</feature>
<evidence type="ECO:0000259" key="6">
    <source>
        <dbReference type="Pfam" id="PF13404"/>
    </source>
</evidence>
<dbReference type="PANTHER" id="PTHR30154:SF34">
    <property type="entry name" value="TRANSCRIPTIONAL REGULATOR AZLB"/>
    <property type="match status" value="1"/>
</dbReference>
<evidence type="ECO:0000256" key="1">
    <source>
        <dbReference type="ARBA" id="ARBA00023015"/>
    </source>
</evidence>
<dbReference type="Pfam" id="PF13404">
    <property type="entry name" value="HTH_AsnC-type"/>
    <property type="match status" value="2"/>
</dbReference>
<dbReference type="GO" id="GO:0005829">
    <property type="term" value="C:cytosol"/>
    <property type="evidence" value="ECO:0007669"/>
    <property type="project" value="TreeGrafter"/>
</dbReference>
<evidence type="ECO:0000256" key="3">
    <source>
        <dbReference type="ARBA" id="ARBA00023163"/>
    </source>
</evidence>
<keyword evidence="1" id="KW-0805">Transcription regulation</keyword>
<gene>
    <name evidence="7" type="ORF">BN12_230022</name>
</gene>
<dbReference type="SUPFAM" id="SSF54909">
    <property type="entry name" value="Dimeric alpha+beta barrel"/>
    <property type="match status" value="2"/>
</dbReference>
<dbReference type="PANTHER" id="PTHR30154">
    <property type="entry name" value="LEUCINE-RESPONSIVE REGULATORY PROTEIN"/>
    <property type="match status" value="1"/>
</dbReference>
<sequence>MKDPLTIDEYDLALIHALQIAPRAPWNAIGAVLGVSAVTTARRWERLVGAGLAWVMGQPGPTLWRHQCLAWVEVECESGALQPVADALVEEAQCSSIEVLAGGRGLYVTVMTEDLRTLAKFVMTRVGQLPGVRGTRTYIATQTFAEGSQWRLDALSRGQQTSMAAHAVAYVDGAESAVSSDVDRMLIRSLGEDGRRSATDLALSAGCSPATARRRTAQLLRSRSVLVRCEVADQLVGWPVTATCWATVRPDGLQAAARVLVTLPELRLCAAVTGPANLVITVRLRAIEDLQQLEVLLARTLPQLTFTDRAVTLAYVKRVGAVMDGNGRRVRSVPVDPWGGSGRLSRNSAAGRASDKGT</sequence>
<comment type="caution">
    <text evidence="7">The sequence shown here is derived from an EMBL/GenBank/DDBJ whole genome shotgun (WGS) entry which is preliminary data.</text>
</comment>
<dbReference type="AlphaFoldDB" id="A0A077M0V8"/>
<proteinExistence type="predicted"/>
<dbReference type="InterPro" id="IPR036388">
    <property type="entry name" value="WH-like_DNA-bd_sf"/>
</dbReference>
<keyword evidence="2" id="KW-0238">DNA-binding</keyword>
<dbReference type="Pfam" id="PF01037">
    <property type="entry name" value="AsnC_trans_reg"/>
    <property type="match status" value="1"/>
</dbReference>
<dbReference type="Gene3D" id="1.10.10.10">
    <property type="entry name" value="Winged helix-like DNA-binding domain superfamily/Winged helix DNA-binding domain"/>
    <property type="match status" value="2"/>
</dbReference>
<keyword evidence="3" id="KW-0804">Transcription</keyword>
<keyword evidence="8" id="KW-1185">Reference proteome</keyword>
<dbReference type="GO" id="GO:0043565">
    <property type="term" value="F:sequence-specific DNA binding"/>
    <property type="evidence" value="ECO:0007669"/>
    <property type="project" value="InterPro"/>
</dbReference>
<dbReference type="InterPro" id="IPR019888">
    <property type="entry name" value="Tscrpt_reg_AsnC-like"/>
</dbReference>
<evidence type="ECO:0000313" key="7">
    <source>
        <dbReference type="EMBL" id="CCH77845.1"/>
    </source>
</evidence>
<name>A0A077M0V8_9MICO</name>
<dbReference type="InterPro" id="IPR019887">
    <property type="entry name" value="Tscrpt_reg_AsnC/Lrp_C"/>
</dbReference>
<dbReference type="InterPro" id="IPR011008">
    <property type="entry name" value="Dimeric_a/b-barrel"/>
</dbReference>
<dbReference type="GO" id="GO:0043200">
    <property type="term" value="P:response to amino acid"/>
    <property type="evidence" value="ECO:0007669"/>
    <property type="project" value="TreeGrafter"/>
</dbReference>